<organism evidence="1">
    <name type="scientific">bioreactor metagenome</name>
    <dbReference type="NCBI Taxonomy" id="1076179"/>
    <lineage>
        <taxon>unclassified sequences</taxon>
        <taxon>metagenomes</taxon>
        <taxon>ecological metagenomes</taxon>
    </lineage>
</organism>
<name>A0A645B0D4_9ZZZZ</name>
<dbReference type="EMBL" id="VSSQ01017012">
    <property type="protein sequence ID" value="MPM58890.1"/>
    <property type="molecule type" value="Genomic_DNA"/>
</dbReference>
<dbReference type="AlphaFoldDB" id="A0A645B0D4"/>
<evidence type="ECO:0000313" key="1">
    <source>
        <dbReference type="EMBL" id="MPM58890.1"/>
    </source>
</evidence>
<accession>A0A645B0D4</accession>
<sequence>MGHSLRFELRAEFRRCLVAGTVPIHAHDHRRHNLPCFKRVDQLSGSRAACRNGGAAFLHDRQCAESALDNEHRRILIQRLFVEQRLRPGVLRARFKETLIRYAPRSVILRFRAVRYDDRVSLGIKSKPKCKHTLTSEPAALQVHLCSRRDSERLDALIDVPRNRFVTDRRRLLLHRRRIMDVKHLRDLLRRFRRTNVF</sequence>
<gene>
    <name evidence="1" type="ORF">SDC9_105723</name>
</gene>
<reference evidence="1" key="1">
    <citation type="submission" date="2019-08" db="EMBL/GenBank/DDBJ databases">
        <authorList>
            <person name="Kucharzyk K."/>
            <person name="Murdoch R.W."/>
            <person name="Higgins S."/>
            <person name="Loffler F."/>
        </authorList>
    </citation>
    <scope>NUCLEOTIDE SEQUENCE</scope>
</reference>
<proteinExistence type="predicted"/>
<comment type="caution">
    <text evidence="1">The sequence shown here is derived from an EMBL/GenBank/DDBJ whole genome shotgun (WGS) entry which is preliminary data.</text>
</comment>
<protein>
    <submittedName>
        <fullName evidence="1">Uncharacterized protein</fullName>
    </submittedName>
</protein>